<evidence type="ECO:0000256" key="1">
    <source>
        <dbReference type="ARBA" id="ARBA00004123"/>
    </source>
</evidence>
<feature type="domain" description="GATA-type" evidence="13">
    <location>
        <begin position="172"/>
        <end position="208"/>
    </location>
</feature>
<keyword evidence="6" id="KW-0805">Transcription regulation</keyword>
<evidence type="ECO:0000256" key="6">
    <source>
        <dbReference type="ARBA" id="ARBA00023015"/>
    </source>
</evidence>
<evidence type="ECO:0000256" key="2">
    <source>
        <dbReference type="ARBA" id="ARBA00005694"/>
    </source>
</evidence>
<evidence type="ECO:0000256" key="9">
    <source>
        <dbReference type="ARBA" id="ARBA00023163"/>
    </source>
</evidence>
<dbReference type="GO" id="GO:0008270">
    <property type="term" value="F:zinc ion binding"/>
    <property type="evidence" value="ECO:0007669"/>
    <property type="project" value="UniProtKB-KW"/>
</dbReference>
<dbReference type="GO" id="GO:0005634">
    <property type="term" value="C:nucleus"/>
    <property type="evidence" value="ECO:0007669"/>
    <property type="project" value="UniProtKB-SubCell"/>
</dbReference>
<evidence type="ECO:0000259" key="13">
    <source>
        <dbReference type="PROSITE" id="PS50114"/>
    </source>
</evidence>
<evidence type="ECO:0000256" key="5">
    <source>
        <dbReference type="ARBA" id="ARBA00022833"/>
    </source>
</evidence>
<protein>
    <submittedName>
        <fullName evidence="14">GATA transcription factor 2-like</fullName>
    </submittedName>
</protein>
<evidence type="ECO:0000256" key="12">
    <source>
        <dbReference type="PROSITE-ProRule" id="PRU00094"/>
    </source>
</evidence>
<dbReference type="PANTHER" id="PTHR45658">
    <property type="entry name" value="GATA TRANSCRIPTION FACTOR"/>
    <property type="match status" value="1"/>
</dbReference>
<keyword evidence="3" id="KW-0479">Metal-binding</keyword>
<comment type="caution">
    <text evidence="14">The sequence shown here is derived from an EMBL/GenBank/DDBJ whole genome shotgun (WGS) entry which is preliminary data.</text>
</comment>
<evidence type="ECO:0000256" key="4">
    <source>
        <dbReference type="ARBA" id="ARBA00022771"/>
    </source>
</evidence>
<dbReference type="Proteomes" id="UP001604277">
    <property type="component" value="Unassembled WGS sequence"/>
</dbReference>
<dbReference type="SMART" id="SM00401">
    <property type="entry name" value="ZnF_GATA"/>
    <property type="match status" value="1"/>
</dbReference>
<reference evidence="15" key="1">
    <citation type="submission" date="2024-07" db="EMBL/GenBank/DDBJ databases">
        <title>Two chromosome-level genome assemblies of Korean endemic species Abeliophyllum distichum and Forsythia ovata (Oleaceae).</title>
        <authorList>
            <person name="Jang H."/>
        </authorList>
    </citation>
    <scope>NUCLEOTIDE SEQUENCE [LARGE SCALE GENOMIC DNA]</scope>
</reference>
<dbReference type="GO" id="GO:0003677">
    <property type="term" value="F:DNA binding"/>
    <property type="evidence" value="ECO:0007669"/>
    <property type="project" value="UniProtKB-KW"/>
</dbReference>
<comment type="similarity">
    <text evidence="2">Belongs to the type IV zinc-finger family. Class A subfamily.</text>
</comment>
<keyword evidence="15" id="KW-1185">Reference proteome</keyword>
<dbReference type="PANTHER" id="PTHR45658:SF18">
    <property type="entry name" value="PROTEIN GAT2"/>
    <property type="match status" value="1"/>
</dbReference>
<evidence type="ECO:0000313" key="14">
    <source>
        <dbReference type="EMBL" id="KAL2521190.1"/>
    </source>
</evidence>
<dbReference type="InterPro" id="IPR000679">
    <property type="entry name" value="Znf_GATA"/>
</dbReference>
<sequence>MHTENRQDFTFLSDLTGEDLIGKEISIESRNPLCVPQDRLEDLEFFPNFSSDLISSSGLLHSPEHKSIFVDEFSSKEDPNSTLLLNDCETMNKPLFWNDYRGFPENHYREKLYLFGSPQQDSEDKGKRVLYNFSALKTDKKQASGDEYEVPYVTNKKIKRTRSQRHLRNSSEDTTLRCTHCQAEKTPQWRIGPLGPKTLCNACGVRFKSGRLMSDYRPAASPSFDKEIGGKKTKTNRHTCDLKIGAHGQPGVLARTGKMGVRWGHDQMK</sequence>
<organism evidence="14 15">
    <name type="scientific">Forsythia ovata</name>
    <dbReference type="NCBI Taxonomy" id="205694"/>
    <lineage>
        <taxon>Eukaryota</taxon>
        <taxon>Viridiplantae</taxon>
        <taxon>Streptophyta</taxon>
        <taxon>Embryophyta</taxon>
        <taxon>Tracheophyta</taxon>
        <taxon>Spermatophyta</taxon>
        <taxon>Magnoliopsida</taxon>
        <taxon>eudicotyledons</taxon>
        <taxon>Gunneridae</taxon>
        <taxon>Pentapetalae</taxon>
        <taxon>asterids</taxon>
        <taxon>lamiids</taxon>
        <taxon>Lamiales</taxon>
        <taxon>Oleaceae</taxon>
        <taxon>Forsythieae</taxon>
        <taxon>Forsythia</taxon>
    </lineage>
</organism>
<keyword evidence="10" id="KW-0539">Nucleus</keyword>
<dbReference type="CDD" id="cd00202">
    <property type="entry name" value="ZnF_GATA"/>
    <property type="match status" value="1"/>
</dbReference>
<dbReference type="AlphaFoldDB" id="A0ABD1U845"/>
<keyword evidence="7" id="KW-0238">DNA-binding</keyword>
<proteinExistence type="inferred from homology"/>
<evidence type="ECO:0000256" key="8">
    <source>
        <dbReference type="ARBA" id="ARBA00023159"/>
    </source>
</evidence>
<keyword evidence="4 12" id="KW-0863">Zinc-finger</keyword>
<comment type="subcellular location">
    <subcellularLocation>
        <location evidence="1">Nucleus</location>
    </subcellularLocation>
</comment>
<evidence type="ECO:0000256" key="10">
    <source>
        <dbReference type="ARBA" id="ARBA00023242"/>
    </source>
</evidence>
<evidence type="ECO:0000256" key="3">
    <source>
        <dbReference type="ARBA" id="ARBA00022723"/>
    </source>
</evidence>
<dbReference type="InterPro" id="IPR051140">
    <property type="entry name" value="GATA_TF"/>
</dbReference>
<dbReference type="Pfam" id="PF00320">
    <property type="entry name" value="GATA"/>
    <property type="match status" value="1"/>
</dbReference>
<dbReference type="Gene3D" id="3.30.50.10">
    <property type="entry name" value="Erythroid Transcription Factor GATA-1, subunit A"/>
    <property type="match status" value="1"/>
</dbReference>
<keyword evidence="8" id="KW-0010">Activator</keyword>
<evidence type="ECO:0000256" key="11">
    <source>
        <dbReference type="ARBA" id="ARBA00055020"/>
    </source>
</evidence>
<evidence type="ECO:0000313" key="15">
    <source>
        <dbReference type="Proteomes" id="UP001604277"/>
    </source>
</evidence>
<dbReference type="FunFam" id="3.30.50.10:FF:000025">
    <property type="entry name" value="GATA transcription factor"/>
    <property type="match status" value="1"/>
</dbReference>
<keyword evidence="9" id="KW-0804">Transcription</keyword>
<keyword evidence="5" id="KW-0862">Zinc</keyword>
<dbReference type="InterPro" id="IPR013088">
    <property type="entry name" value="Znf_NHR/GATA"/>
</dbReference>
<comment type="function">
    <text evidence="11">Transcriptional activator that specifically binds 5'-GATA-3' or 5'-GAT-3' motifs within gene promoters. May be involved in the regulation of some light-responsive genes.</text>
</comment>
<accession>A0ABD1U845</accession>
<dbReference type="SUPFAM" id="SSF57716">
    <property type="entry name" value="Glucocorticoid receptor-like (DNA-binding domain)"/>
    <property type="match status" value="1"/>
</dbReference>
<dbReference type="PROSITE" id="PS50114">
    <property type="entry name" value="GATA_ZN_FINGER_2"/>
    <property type="match status" value="1"/>
</dbReference>
<name>A0ABD1U845_9LAMI</name>
<evidence type="ECO:0000256" key="7">
    <source>
        <dbReference type="ARBA" id="ARBA00023125"/>
    </source>
</evidence>
<gene>
    <name evidence="14" type="ORF">Fot_25113</name>
</gene>
<dbReference type="EMBL" id="JBFOLJ010000007">
    <property type="protein sequence ID" value="KAL2521190.1"/>
    <property type="molecule type" value="Genomic_DNA"/>
</dbReference>